<comment type="caution">
    <text evidence="2">The sequence shown here is derived from an EMBL/GenBank/DDBJ whole genome shotgun (WGS) entry which is preliminary data.</text>
</comment>
<protein>
    <submittedName>
        <fullName evidence="2">Uncharacterized protein</fullName>
    </submittedName>
</protein>
<dbReference type="AlphaFoldDB" id="A0A4Z2JDN6"/>
<evidence type="ECO:0000256" key="1">
    <source>
        <dbReference type="SAM" id="MobiDB-lite"/>
    </source>
</evidence>
<evidence type="ECO:0000313" key="3">
    <source>
        <dbReference type="Proteomes" id="UP000314294"/>
    </source>
</evidence>
<organism evidence="2 3">
    <name type="scientific">Liparis tanakae</name>
    <name type="common">Tanaka's snailfish</name>
    <dbReference type="NCBI Taxonomy" id="230148"/>
    <lineage>
        <taxon>Eukaryota</taxon>
        <taxon>Metazoa</taxon>
        <taxon>Chordata</taxon>
        <taxon>Craniata</taxon>
        <taxon>Vertebrata</taxon>
        <taxon>Euteleostomi</taxon>
        <taxon>Actinopterygii</taxon>
        <taxon>Neopterygii</taxon>
        <taxon>Teleostei</taxon>
        <taxon>Neoteleostei</taxon>
        <taxon>Acanthomorphata</taxon>
        <taxon>Eupercaria</taxon>
        <taxon>Perciformes</taxon>
        <taxon>Cottioidei</taxon>
        <taxon>Cottales</taxon>
        <taxon>Liparidae</taxon>
        <taxon>Liparis</taxon>
    </lineage>
</organism>
<feature type="region of interest" description="Disordered" evidence="1">
    <location>
        <begin position="83"/>
        <end position="118"/>
    </location>
</feature>
<gene>
    <name evidence="2" type="ORF">EYF80_001572</name>
</gene>
<name>A0A4Z2JDN6_9TELE</name>
<feature type="compositionally biased region" description="Basic and acidic residues" evidence="1">
    <location>
        <begin position="89"/>
        <end position="103"/>
    </location>
</feature>
<dbReference type="EMBL" id="SRLO01000006">
    <property type="protein sequence ID" value="TNN88356.1"/>
    <property type="molecule type" value="Genomic_DNA"/>
</dbReference>
<proteinExistence type="predicted"/>
<keyword evidence="3" id="KW-1185">Reference proteome</keyword>
<accession>A0A4Z2JDN6</accession>
<reference evidence="2 3" key="1">
    <citation type="submission" date="2019-03" db="EMBL/GenBank/DDBJ databases">
        <title>First draft genome of Liparis tanakae, snailfish: a comprehensive survey of snailfish specific genes.</title>
        <authorList>
            <person name="Kim W."/>
            <person name="Song I."/>
            <person name="Jeong J.-H."/>
            <person name="Kim D."/>
            <person name="Kim S."/>
            <person name="Ryu S."/>
            <person name="Song J.Y."/>
            <person name="Lee S.K."/>
        </authorList>
    </citation>
    <scope>NUCLEOTIDE SEQUENCE [LARGE SCALE GENOMIC DNA]</scope>
    <source>
        <tissue evidence="2">Muscle</tissue>
    </source>
</reference>
<evidence type="ECO:0000313" key="2">
    <source>
        <dbReference type="EMBL" id="TNN88356.1"/>
    </source>
</evidence>
<sequence>MRCRSAAPLRGSSSRLLFAAPLRSSYLLLLFVTPFPSDRSALKEFHQPRKKEKPNIFPERGAGSSLAAALAAAPSDWLPRRRSVTRCRPSCDPEKLQRGDKRPRPAHRPAPRYYHNPPSYQLRQHAAAPWERRPSVLGLLLLTQQTPASFPRAGVNAVVYAVITRRRALRIWGLLTAGGPRVGTLSFYVESIQSSSVNRFWAQTGDRRQSPVASSLTLLCSTRVHVVTHGHASAVKNAAVLLFVAACWTLTKSKPTSCDYALRRATRSVEQHQGLGSGGLSLGDQKETSGLLREAKCSRPALKVWWLELLFKALYEGAAKFRPSRGDQDRVQDWVQERVQDRVQERVQDWVQDRVQDWVQDWV</sequence>
<dbReference type="Proteomes" id="UP000314294">
    <property type="component" value="Unassembled WGS sequence"/>
</dbReference>